<proteinExistence type="predicted"/>
<comment type="caution">
    <text evidence="1">The sequence shown here is derived from an EMBL/GenBank/DDBJ whole genome shotgun (WGS) entry which is preliminary data.</text>
</comment>
<accession>A0ABV7NKA8</accession>
<protein>
    <submittedName>
        <fullName evidence="1">Uncharacterized protein</fullName>
    </submittedName>
</protein>
<evidence type="ECO:0000313" key="2">
    <source>
        <dbReference type="Proteomes" id="UP001595681"/>
    </source>
</evidence>
<dbReference type="Proteomes" id="UP001595681">
    <property type="component" value="Unassembled WGS sequence"/>
</dbReference>
<dbReference type="RefSeq" id="WP_380796803.1">
    <property type="nucleotide sequence ID" value="NZ_JBHRVU010000004.1"/>
</dbReference>
<evidence type="ECO:0000313" key="1">
    <source>
        <dbReference type="EMBL" id="MFC3442601.1"/>
    </source>
</evidence>
<keyword evidence="2" id="KW-1185">Reference proteome</keyword>
<sequence length="60" mass="6662">MKKMMRVAASALLCFAAFWGAAHIGLMPGLRTDDALASYNRITPGADAPRQLWRYLPVIR</sequence>
<gene>
    <name evidence="1" type="ORF">ACFOKF_15605</name>
</gene>
<name>A0ABV7NKA8_9SPHN</name>
<reference evidence="2" key="1">
    <citation type="journal article" date="2019" name="Int. J. Syst. Evol. Microbiol.">
        <title>The Global Catalogue of Microorganisms (GCM) 10K type strain sequencing project: providing services to taxonomists for standard genome sequencing and annotation.</title>
        <authorList>
            <consortium name="The Broad Institute Genomics Platform"/>
            <consortium name="The Broad Institute Genome Sequencing Center for Infectious Disease"/>
            <person name="Wu L."/>
            <person name="Ma J."/>
        </authorList>
    </citation>
    <scope>NUCLEOTIDE SEQUENCE [LARGE SCALE GENOMIC DNA]</scope>
    <source>
        <strain evidence="2">CCM 7491</strain>
    </source>
</reference>
<organism evidence="1 2">
    <name type="scientific">Sphingobium rhizovicinum</name>
    <dbReference type="NCBI Taxonomy" id="432308"/>
    <lineage>
        <taxon>Bacteria</taxon>
        <taxon>Pseudomonadati</taxon>
        <taxon>Pseudomonadota</taxon>
        <taxon>Alphaproteobacteria</taxon>
        <taxon>Sphingomonadales</taxon>
        <taxon>Sphingomonadaceae</taxon>
        <taxon>Sphingobium</taxon>
    </lineage>
</organism>
<dbReference type="EMBL" id="JBHRVU010000004">
    <property type="protein sequence ID" value="MFC3442601.1"/>
    <property type="molecule type" value="Genomic_DNA"/>
</dbReference>